<dbReference type="GO" id="GO:0005789">
    <property type="term" value="C:endoplasmic reticulum membrane"/>
    <property type="evidence" value="ECO:0007669"/>
    <property type="project" value="TreeGrafter"/>
</dbReference>
<evidence type="ECO:0000256" key="1">
    <source>
        <dbReference type="ARBA" id="ARBA00023054"/>
    </source>
</evidence>
<gene>
    <name evidence="4" type="primary">LOC111819996</name>
</gene>
<dbReference type="PANTHER" id="PTHR23158">
    <property type="entry name" value="MELANOMA INHIBITORY ACTIVITY-RELATED"/>
    <property type="match status" value="1"/>
</dbReference>
<dbReference type="GO" id="GO:0006888">
    <property type="term" value="P:endoplasmic reticulum to Golgi vesicle-mediated transport"/>
    <property type="evidence" value="ECO:0007669"/>
    <property type="project" value="TreeGrafter"/>
</dbReference>
<sequence length="173" mass="20067">MFIISINESKKCLQETEKEDKIFSDEARKFKDNIKTLEGTDAILSDTIQRTRAVLQSERKQNVRNQDWILEQEKSIENLKHLTSINISELSEVEAALEETRVTEGKLKAELEQVQEDNAQLQTKKEQLQQKVVGYQKEHAELSELIKPIEMFEKDLEEALTQRVNDIDVSSFS</sequence>
<dbReference type="KEGG" id="tmu:111819996"/>
<dbReference type="STRING" id="127582.A0A2Y9QKV0"/>
<reference evidence="4" key="1">
    <citation type="submission" date="2025-08" db="UniProtKB">
        <authorList>
            <consortium name="RefSeq"/>
        </authorList>
    </citation>
    <scope>IDENTIFICATION</scope>
</reference>
<keyword evidence="3" id="KW-1185">Reference proteome</keyword>
<feature type="coiled-coil region" evidence="2">
    <location>
        <begin position="97"/>
        <end position="145"/>
    </location>
</feature>
<proteinExistence type="predicted"/>
<dbReference type="InterPro" id="IPR051500">
    <property type="entry name" value="cTAGE_MIA/OTOR"/>
</dbReference>
<dbReference type="GO" id="GO:0070971">
    <property type="term" value="C:endoplasmic reticulum exit site"/>
    <property type="evidence" value="ECO:0007669"/>
    <property type="project" value="TreeGrafter"/>
</dbReference>
<dbReference type="GO" id="GO:0009306">
    <property type="term" value="P:protein secretion"/>
    <property type="evidence" value="ECO:0007669"/>
    <property type="project" value="TreeGrafter"/>
</dbReference>
<dbReference type="PANTHER" id="PTHR23158:SF54">
    <property type="entry name" value="TRANSPORT AND GOLGI ORGANIZATION PROTEIN 1 HOMOLOG"/>
    <property type="match status" value="1"/>
</dbReference>
<dbReference type="GO" id="GO:0035459">
    <property type="term" value="P:vesicle cargo loading"/>
    <property type="evidence" value="ECO:0007669"/>
    <property type="project" value="TreeGrafter"/>
</dbReference>
<organism evidence="3 4">
    <name type="scientific">Trichechus manatus latirostris</name>
    <name type="common">Florida manatee</name>
    <dbReference type="NCBI Taxonomy" id="127582"/>
    <lineage>
        <taxon>Eukaryota</taxon>
        <taxon>Metazoa</taxon>
        <taxon>Chordata</taxon>
        <taxon>Craniata</taxon>
        <taxon>Vertebrata</taxon>
        <taxon>Euteleostomi</taxon>
        <taxon>Mammalia</taxon>
        <taxon>Eutheria</taxon>
        <taxon>Afrotheria</taxon>
        <taxon>Sirenia</taxon>
        <taxon>Trichechidae</taxon>
        <taxon>Trichechus</taxon>
    </lineage>
</organism>
<evidence type="ECO:0000313" key="3">
    <source>
        <dbReference type="Proteomes" id="UP000248480"/>
    </source>
</evidence>
<accession>A0A2Y9QKV0</accession>
<dbReference type="Proteomes" id="UP000248480">
    <property type="component" value="Unplaced"/>
</dbReference>
<keyword evidence="1 2" id="KW-0175">Coiled coil</keyword>
<dbReference type="RefSeq" id="XP_023584090.1">
    <property type="nucleotide sequence ID" value="XM_023728322.1"/>
</dbReference>
<dbReference type="AlphaFoldDB" id="A0A2Y9QKV0"/>
<dbReference type="GeneID" id="111819996"/>
<evidence type="ECO:0000313" key="4">
    <source>
        <dbReference type="RefSeq" id="XP_023584090.1"/>
    </source>
</evidence>
<dbReference type="InParanoid" id="A0A2Y9QKV0"/>
<evidence type="ECO:0000256" key="2">
    <source>
        <dbReference type="SAM" id="Coils"/>
    </source>
</evidence>
<name>A0A2Y9QKV0_TRIMA</name>
<protein>
    <submittedName>
        <fullName evidence="4">Transport and Golgi organization protein 1 homolog</fullName>
    </submittedName>
</protein>